<comment type="similarity">
    <text evidence="1 8 12">Belongs to the thymidine kinase family.</text>
</comment>
<dbReference type="GO" id="GO:0004797">
    <property type="term" value="F:thymidine kinase activity"/>
    <property type="evidence" value="ECO:0007669"/>
    <property type="project" value="UniProtKB-UniRule"/>
</dbReference>
<dbReference type="GO" id="GO:0008270">
    <property type="term" value="F:zinc ion binding"/>
    <property type="evidence" value="ECO:0007669"/>
    <property type="project" value="UniProtKB-UniRule"/>
</dbReference>
<evidence type="ECO:0000256" key="6">
    <source>
        <dbReference type="ARBA" id="ARBA00022777"/>
    </source>
</evidence>
<evidence type="ECO:0000313" key="14">
    <source>
        <dbReference type="Proteomes" id="UP000662873"/>
    </source>
</evidence>
<evidence type="ECO:0000256" key="5">
    <source>
        <dbReference type="ARBA" id="ARBA00022741"/>
    </source>
</evidence>
<evidence type="ECO:0000256" key="11">
    <source>
        <dbReference type="RuleBase" id="RU000544"/>
    </source>
</evidence>
<accession>A0A809S2J1</accession>
<keyword evidence="4 8" id="KW-0808">Transferase</keyword>
<dbReference type="PANTHER" id="PTHR11441">
    <property type="entry name" value="THYMIDINE KINASE"/>
    <property type="match status" value="1"/>
</dbReference>
<evidence type="ECO:0000256" key="1">
    <source>
        <dbReference type="ARBA" id="ARBA00007587"/>
    </source>
</evidence>
<sequence>MSLKIRPKPPGQITIVCGSMFAGKSEELIRLARRALYAKKKVQVFKPLIDSRFHETMVVTHMGVRHEAIPVASVADLESKIDPDTQVVCVEEAQFFDFSLIDLAVDLADNGREVICAGLDQDFRRKPFGPMPHLMAVADEVIKLRAICVECGATASHTYRQIEGKPAHTDDPIILVGATERYEARCRRCFKLRGERPRSSKHRGWAQAKRVLPKESG</sequence>
<evidence type="ECO:0000256" key="4">
    <source>
        <dbReference type="ARBA" id="ARBA00022679"/>
    </source>
</evidence>
<dbReference type="NCBIfam" id="NF003296">
    <property type="entry name" value="PRK04296.1-1"/>
    <property type="match status" value="1"/>
</dbReference>
<dbReference type="EMBL" id="AP021858">
    <property type="protein sequence ID" value="BBO22696.1"/>
    <property type="molecule type" value="Genomic_DNA"/>
</dbReference>
<keyword evidence="7 8" id="KW-0067">ATP-binding</keyword>
<dbReference type="InterPro" id="IPR027417">
    <property type="entry name" value="P-loop_NTPase"/>
</dbReference>
<keyword evidence="6 8" id="KW-0418">Kinase</keyword>
<evidence type="ECO:0000256" key="7">
    <source>
        <dbReference type="ARBA" id="ARBA00022840"/>
    </source>
</evidence>
<evidence type="ECO:0000256" key="3">
    <source>
        <dbReference type="ARBA" id="ARBA00022634"/>
    </source>
</evidence>
<dbReference type="InterPro" id="IPR020633">
    <property type="entry name" value="Thymidine_kinase_CS"/>
</dbReference>
<dbReference type="SUPFAM" id="SSF57716">
    <property type="entry name" value="Glucocorticoid receptor-like (DNA-binding domain)"/>
    <property type="match status" value="1"/>
</dbReference>
<keyword evidence="3 8" id="KW-0237">DNA synthesis</keyword>
<keyword evidence="8" id="KW-0963">Cytoplasm</keyword>
<feature type="binding site" evidence="10">
    <location>
        <position position="182"/>
    </location>
    <ligand>
        <name>substrate</name>
    </ligand>
</feature>
<comment type="catalytic activity">
    <reaction evidence="8 11">
        <text>thymidine + ATP = dTMP + ADP + H(+)</text>
        <dbReference type="Rhea" id="RHEA:19129"/>
        <dbReference type="ChEBI" id="CHEBI:15378"/>
        <dbReference type="ChEBI" id="CHEBI:17748"/>
        <dbReference type="ChEBI" id="CHEBI:30616"/>
        <dbReference type="ChEBI" id="CHEBI:63528"/>
        <dbReference type="ChEBI" id="CHEBI:456216"/>
        <dbReference type="EC" id="2.7.1.21"/>
    </reaction>
</comment>
<dbReference type="GO" id="GO:0071897">
    <property type="term" value="P:DNA biosynthetic process"/>
    <property type="evidence" value="ECO:0007669"/>
    <property type="project" value="UniProtKB-KW"/>
</dbReference>
<dbReference type="Pfam" id="PF00265">
    <property type="entry name" value="TK"/>
    <property type="match status" value="1"/>
</dbReference>
<comment type="subcellular location">
    <subcellularLocation>
        <location evidence="8">Cytoplasm</location>
    </subcellularLocation>
</comment>
<keyword evidence="5 8" id="KW-0547">Nucleotide-binding</keyword>
<evidence type="ECO:0000256" key="10">
    <source>
        <dbReference type="PIRSR" id="PIRSR035805-2"/>
    </source>
</evidence>
<evidence type="ECO:0000313" key="13">
    <source>
        <dbReference type="EMBL" id="BBO22696.1"/>
    </source>
</evidence>
<organism evidence="13 14">
    <name type="scientific">Candidatus Nitrosymbiomonas proteolyticus</name>
    <dbReference type="NCBI Taxonomy" id="2608984"/>
    <lineage>
        <taxon>Bacteria</taxon>
        <taxon>Bacillati</taxon>
        <taxon>Armatimonadota</taxon>
        <taxon>Armatimonadota incertae sedis</taxon>
        <taxon>Candidatus Nitrosymbiomonas</taxon>
    </lineage>
</organism>
<dbReference type="GO" id="GO:0005524">
    <property type="term" value="F:ATP binding"/>
    <property type="evidence" value="ECO:0007669"/>
    <property type="project" value="UniProtKB-UniRule"/>
</dbReference>
<feature type="binding site" evidence="8">
    <location>
        <begin position="18"/>
        <end position="25"/>
    </location>
    <ligand>
        <name>ATP</name>
        <dbReference type="ChEBI" id="CHEBI:30616"/>
    </ligand>
</feature>
<evidence type="ECO:0000256" key="8">
    <source>
        <dbReference type="HAMAP-Rule" id="MF_00124"/>
    </source>
</evidence>
<evidence type="ECO:0000256" key="2">
    <source>
        <dbReference type="ARBA" id="ARBA00012118"/>
    </source>
</evidence>
<proteinExistence type="inferred from homology"/>
<dbReference type="KEGG" id="npy:NPRO_02910"/>
<feature type="binding site" evidence="8">
    <location>
        <position position="186"/>
    </location>
    <ligand>
        <name>Zn(2+)</name>
        <dbReference type="ChEBI" id="CHEBI:29105"/>
    </ligand>
</feature>
<dbReference type="AlphaFoldDB" id="A0A809S2J1"/>
<dbReference type="Gene3D" id="3.40.50.300">
    <property type="entry name" value="P-loop containing nucleotide triphosphate hydrolases"/>
    <property type="match status" value="1"/>
</dbReference>
<evidence type="ECO:0000256" key="12">
    <source>
        <dbReference type="RuleBase" id="RU004165"/>
    </source>
</evidence>
<keyword evidence="8" id="KW-0479">Metal-binding</keyword>
<feature type="binding site" evidence="8">
    <location>
        <position position="148"/>
    </location>
    <ligand>
        <name>Zn(2+)</name>
        <dbReference type="ChEBI" id="CHEBI:29105"/>
    </ligand>
</feature>
<dbReference type="PIRSF" id="PIRSF035805">
    <property type="entry name" value="TK_cell"/>
    <property type="match status" value="1"/>
</dbReference>
<feature type="binding site" evidence="8">
    <location>
        <begin position="91"/>
        <end position="94"/>
    </location>
    <ligand>
        <name>ATP</name>
        <dbReference type="ChEBI" id="CHEBI:30616"/>
    </ligand>
</feature>
<name>A0A809S2J1_9BACT</name>
<feature type="binding site" evidence="8">
    <location>
        <position position="189"/>
    </location>
    <ligand>
        <name>Zn(2+)</name>
        <dbReference type="ChEBI" id="CHEBI:29105"/>
    </ligand>
</feature>
<dbReference type="GO" id="GO:0005829">
    <property type="term" value="C:cytosol"/>
    <property type="evidence" value="ECO:0007669"/>
    <property type="project" value="TreeGrafter"/>
</dbReference>
<feature type="binding site" evidence="10">
    <location>
        <begin position="174"/>
        <end position="177"/>
    </location>
    <ligand>
        <name>substrate</name>
    </ligand>
</feature>
<dbReference type="HAMAP" id="MF_00124">
    <property type="entry name" value="Thymidine_kinase"/>
    <property type="match status" value="1"/>
</dbReference>
<evidence type="ECO:0000256" key="9">
    <source>
        <dbReference type="PIRSR" id="PIRSR035805-1"/>
    </source>
</evidence>
<dbReference type="Proteomes" id="UP000662873">
    <property type="component" value="Chromosome"/>
</dbReference>
<gene>
    <name evidence="8" type="primary">tdk</name>
    <name evidence="13" type="ORF">NPRO_02910</name>
</gene>
<protein>
    <recommendedName>
        <fullName evidence="2 8">Thymidine kinase</fullName>
        <ecNumber evidence="2 8">2.7.1.21</ecNumber>
    </recommendedName>
</protein>
<dbReference type="GO" id="GO:0046104">
    <property type="term" value="P:thymidine metabolic process"/>
    <property type="evidence" value="ECO:0007669"/>
    <property type="project" value="TreeGrafter"/>
</dbReference>
<dbReference type="SUPFAM" id="SSF52540">
    <property type="entry name" value="P-loop containing nucleoside triphosphate hydrolases"/>
    <property type="match status" value="1"/>
</dbReference>
<feature type="binding site" evidence="8">
    <location>
        <position position="151"/>
    </location>
    <ligand>
        <name>Zn(2+)</name>
        <dbReference type="ChEBI" id="CHEBI:29105"/>
    </ligand>
</feature>
<comment type="subunit">
    <text evidence="8">Homotetramer.</text>
</comment>
<dbReference type="PANTHER" id="PTHR11441:SF0">
    <property type="entry name" value="THYMIDINE KINASE, CYTOSOLIC"/>
    <property type="match status" value="1"/>
</dbReference>
<dbReference type="EC" id="2.7.1.21" evidence="2 8"/>
<keyword evidence="8" id="KW-0862">Zinc</keyword>
<reference evidence="13" key="1">
    <citation type="journal article" name="DNA Res.">
        <title>The physiological potential of anammox bacteria as revealed by their core genome structure.</title>
        <authorList>
            <person name="Okubo T."/>
            <person name="Toyoda A."/>
            <person name="Fukuhara K."/>
            <person name="Uchiyama I."/>
            <person name="Harigaya Y."/>
            <person name="Kuroiwa M."/>
            <person name="Suzuki T."/>
            <person name="Murakami Y."/>
            <person name="Suwa Y."/>
            <person name="Takami H."/>
        </authorList>
    </citation>
    <scope>NUCLEOTIDE SEQUENCE</scope>
    <source>
        <strain evidence="13">317325-2</strain>
    </source>
</reference>
<dbReference type="Gene3D" id="3.30.60.20">
    <property type="match status" value="1"/>
</dbReference>
<dbReference type="InterPro" id="IPR001267">
    <property type="entry name" value="Thymidine_kinase"/>
</dbReference>
<feature type="active site" description="Proton acceptor" evidence="8 9">
    <location>
        <position position="92"/>
    </location>
</feature>
<dbReference type="PROSITE" id="PS00603">
    <property type="entry name" value="TK_CELLULAR_TYPE"/>
    <property type="match status" value="1"/>
</dbReference>